<evidence type="ECO:0000256" key="8">
    <source>
        <dbReference type="ARBA" id="ARBA00023277"/>
    </source>
</evidence>
<organism evidence="9 10">
    <name type="scientific">Halopseudomonas salina</name>
    <dbReference type="NCBI Taxonomy" id="1323744"/>
    <lineage>
        <taxon>Bacteria</taxon>
        <taxon>Pseudomonadati</taxon>
        <taxon>Pseudomonadota</taxon>
        <taxon>Gammaproteobacteria</taxon>
        <taxon>Pseudomonadales</taxon>
        <taxon>Pseudomonadaceae</taxon>
        <taxon>Halopseudomonas</taxon>
    </lineage>
</organism>
<evidence type="ECO:0000256" key="4">
    <source>
        <dbReference type="ARBA" id="ARBA00011233"/>
    </source>
</evidence>
<comment type="subunit">
    <text evidence="4">Homotrimer.</text>
</comment>
<comment type="catalytic activity">
    <reaction evidence="1">
        <text>2-dehydro-3-deoxy-6-phospho-D-gluconate = D-glyceraldehyde 3-phosphate + pyruvate</text>
        <dbReference type="Rhea" id="RHEA:17089"/>
        <dbReference type="ChEBI" id="CHEBI:15361"/>
        <dbReference type="ChEBI" id="CHEBI:57569"/>
        <dbReference type="ChEBI" id="CHEBI:59776"/>
        <dbReference type="EC" id="4.1.2.14"/>
    </reaction>
</comment>
<evidence type="ECO:0000313" key="10">
    <source>
        <dbReference type="Proteomes" id="UP000638188"/>
    </source>
</evidence>
<evidence type="ECO:0000256" key="6">
    <source>
        <dbReference type="ARBA" id="ARBA00023239"/>
    </source>
</evidence>
<keyword evidence="6" id="KW-0456">Lyase</keyword>
<dbReference type="PROSITE" id="PS00159">
    <property type="entry name" value="ALDOLASE_KDPG_KHG_1"/>
    <property type="match status" value="1"/>
</dbReference>
<evidence type="ECO:0000256" key="5">
    <source>
        <dbReference type="ARBA" id="ARBA00013063"/>
    </source>
</evidence>
<dbReference type="PANTHER" id="PTHR30246">
    <property type="entry name" value="2-KETO-3-DEOXY-6-PHOSPHOGLUCONATE ALDOLASE"/>
    <property type="match status" value="1"/>
</dbReference>
<accession>A0ABQ1PJX9</accession>
<gene>
    <name evidence="9" type="primary">eda</name>
    <name evidence="9" type="ORF">GCM10007418_17250</name>
</gene>
<dbReference type="Proteomes" id="UP000638188">
    <property type="component" value="Unassembled WGS sequence"/>
</dbReference>
<dbReference type="CDD" id="cd00452">
    <property type="entry name" value="KDPG_aldolase"/>
    <property type="match status" value="1"/>
</dbReference>
<comment type="pathway">
    <text evidence="2">Carbohydrate acid metabolism; 2-dehydro-3-deoxy-D-gluconate degradation; D-glyceraldehyde 3-phosphate and pyruvate from 2-dehydro-3-deoxy-D-gluconate: step 2/2.</text>
</comment>
<evidence type="ECO:0000256" key="2">
    <source>
        <dbReference type="ARBA" id="ARBA00004736"/>
    </source>
</evidence>
<dbReference type="InterPro" id="IPR013785">
    <property type="entry name" value="Aldolase_TIM"/>
</dbReference>
<dbReference type="NCBIfam" id="NF004325">
    <property type="entry name" value="PRK05718.1"/>
    <property type="match status" value="1"/>
</dbReference>
<comment type="caution">
    <text evidence="9">The sequence shown here is derived from an EMBL/GenBank/DDBJ whole genome shotgun (WGS) entry which is preliminary data.</text>
</comment>
<evidence type="ECO:0000256" key="7">
    <source>
        <dbReference type="ARBA" id="ARBA00023270"/>
    </source>
</evidence>
<dbReference type="Pfam" id="PF01081">
    <property type="entry name" value="Aldolase"/>
    <property type="match status" value="1"/>
</dbReference>
<sequence length="213" mass="22497">MSLIDNTQTLDTLFAHSRLLPVINIECMQDVLPLIDALAAGGINNVEITLRTPLGLPAIELLRRERPAIGVGAGTVMDAMQFHAVVDAGAQFIVTPGCTDELLQLGMESPVPLLPGVATASEVLSGYRLGYRRFKLFPAQACGGIPLLEAFAGPFGDVRFCPTGGITLASATAYLALENVLCVGGTWMAPRTLIGQGDWSAIRQLAEQSAALH</sequence>
<dbReference type="EC" id="4.1.2.14" evidence="5"/>
<keyword evidence="7" id="KW-0704">Schiff base</keyword>
<comment type="similarity">
    <text evidence="3">Belongs to the KHG/KDPG aldolase family.</text>
</comment>
<dbReference type="SUPFAM" id="SSF51569">
    <property type="entry name" value="Aldolase"/>
    <property type="match status" value="1"/>
</dbReference>
<keyword evidence="8" id="KW-0119">Carbohydrate metabolism</keyword>
<evidence type="ECO:0000256" key="1">
    <source>
        <dbReference type="ARBA" id="ARBA00000654"/>
    </source>
</evidence>
<dbReference type="PROSITE" id="PS00160">
    <property type="entry name" value="ALDOLASE_KDPG_KHG_2"/>
    <property type="match status" value="1"/>
</dbReference>
<dbReference type="InterPro" id="IPR000887">
    <property type="entry name" value="Aldlse_KDPG_KHG"/>
</dbReference>
<dbReference type="EMBL" id="BMFF01000003">
    <property type="protein sequence ID" value="GGC98474.1"/>
    <property type="molecule type" value="Genomic_DNA"/>
</dbReference>
<name>A0ABQ1PJX9_9GAMM</name>
<dbReference type="PANTHER" id="PTHR30246:SF1">
    <property type="entry name" value="2-DEHYDRO-3-DEOXY-6-PHOSPHOGALACTONATE ALDOLASE-RELATED"/>
    <property type="match status" value="1"/>
</dbReference>
<dbReference type="InterPro" id="IPR031337">
    <property type="entry name" value="KDPG/KHG_AS_1"/>
</dbReference>
<dbReference type="RefSeq" id="WP_150278681.1">
    <property type="nucleotide sequence ID" value="NZ_BMFF01000003.1"/>
</dbReference>
<proteinExistence type="inferred from homology"/>
<protein>
    <recommendedName>
        <fullName evidence="5">2-dehydro-3-deoxy-phosphogluconate aldolase</fullName>
        <ecNumber evidence="5">4.1.2.14</ecNumber>
    </recommendedName>
</protein>
<evidence type="ECO:0000256" key="3">
    <source>
        <dbReference type="ARBA" id="ARBA00006906"/>
    </source>
</evidence>
<dbReference type="InterPro" id="IPR031338">
    <property type="entry name" value="KDPG/KHG_AS_2"/>
</dbReference>
<evidence type="ECO:0000313" key="9">
    <source>
        <dbReference type="EMBL" id="GGC98474.1"/>
    </source>
</evidence>
<dbReference type="NCBIfam" id="TIGR01182">
    <property type="entry name" value="eda"/>
    <property type="match status" value="1"/>
</dbReference>
<dbReference type="Gene3D" id="3.20.20.70">
    <property type="entry name" value="Aldolase class I"/>
    <property type="match status" value="1"/>
</dbReference>
<keyword evidence="10" id="KW-1185">Reference proteome</keyword>
<reference evidence="10" key="1">
    <citation type="journal article" date="2019" name="Int. J. Syst. Evol. Microbiol.">
        <title>The Global Catalogue of Microorganisms (GCM) 10K type strain sequencing project: providing services to taxonomists for standard genome sequencing and annotation.</title>
        <authorList>
            <consortium name="The Broad Institute Genomics Platform"/>
            <consortium name="The Broad Institute Genome Sequencing Center for Infectious Disease"/>
            <person name="Wu L."/>
            <person name="Ma J."/>
        </authorList>
    </citation>
    <scope>NUCLEOTIDE SEQUENCE [LARGE SCALE GENOMIC DNA]</scope>
    <source>
        <strain evidence="10">CGMCC 1.12482</strain>
    </source>
</reference>